<dbReference type="InterPro" id="IPR029063">
    <property type="entry name" value="SAM-dependent_MTases_sf"/>
</dbReference>
<evidence type="ECO:0000313" key="2">
    <source>
        <dbReference type="EMBL" id="CAH0378919.1"/>
    </source>
</evidence>
<protein>
    <recommendedName>
        <fullName evidence="4">Methyltransferase type 11 domain-containing protein</fullName>
    </recommendedName>
</protein>
<dbReference type="Pfam" id="PF13489">
    <property type="entry name" value="Methyltransf_23"/>
    <property type="match status" value="1"/>
</dbReference>
<dbReference type="OrthoDB" id="421121at2759"/>
<dbReference type="Proteomes" id="UP000789595">
    <property type="component" value="Unassembled WGS sequence"/>
</dbReference>
<dbReference type="SUPFAM" id="SSF53335">
    <property type="entry name" value="S-adenosyl-L-methionine-dependent methyltransferases"/>
    <property type="match status" value="1"/>
</dbReference>
<keyword evidence="3" id="KW-1185">Reference proteome</keyword>
<dbReference type="AlphaFoldDB" id="A0A8J2X4H3"/>
<feature type="signal peptide" evidence="1">
    <location>
        <begin position="1"/>
        <end position="17"/>
    </location>
</feature>
<proteinExistence type="predicted"/>
<accession>A0A8J2X4H3</accession>
<dbReference type="Gene3D" id="3.40.50.150">
    <property type="entry name" value="Vaccinia Virus protein VP39"/>
    <property type="match status" value="1"/>
</dbReference>
<name>A0A8J2X4H3_9STRA</name>
<reference evidence="2" key="1">
    <citation type="submission" date="2021-11" db="EMBL/GenBank/DDBJ databases">
        <authorList>
            <consortium name="Genoscope - CEA"/>
            <person name="William W."/>
        </authorList>
    </citation>
    <scope>NUCLEOTIDE SEQUENCE</scope>
</reference>
<keyword evidence="1" id="KW-0732">Signal</keyword>
<comment type="caution">
    <text evidence="2">The sequence shown here is derived from an EMBL/GenBank/DDBJ whole genome shotgun (WGS) entry which is preliminary data.</text>
</comment>
<organism evidence="2 3">
    <name type="scientific">Pelagomonas calceolata</name>
    <dbReference type="NCBI Taxonomy" id="35677"/>
    <lineage>
        <taxon>Eukaryota</taxon>
        <taxon>Sar</taxon>
        <taxon>Stramenopiles</taxon>
        <taxon>Ochrophyta</taxon>
        <taxon>Pelagophyceae</taxon>
        <taxon>Pelagomonadales</taxon>
        <taxon>Pelagomonadaceae</taxon>
        <taxon>Pelagomonas</taxon>
    </lineage>
</organism>
<dbReference type="EMBL" id="CAKKNE010000006">
    <property type="protein sequence ID" value="CAH0378919.1"/>
    <property type="molecule type" value="Genomic_DNA"/>
</dbReference>
<dbReference type="CDD" id="cd02440">
    <property type="entry name" value="AdoMet_MTases"/>
    <property type="match status" value="1"/>
</dbReference>
<feature type="chain" id="PRO_5035307559" description="Methyltransferase type 11 domain-containing protein" evidence="1">
    <location>
        <begin position="18"/>
        <end position="853"/>
    </location>
</feature>
<sequence>MRVGLLCLALASSSADGSSSAVLEAGGEARATSGTWYVYQPQLRYASAGGAAMHDLCGELLRQGAKCRMAYVNPKLAHVVGPPALAAAANMTLDEVAALWARGLDRDDTLVAPEVAPEFVPIPFDAHIPHSQGRSDARDVARNVQALEQRGGVIARWMLGAAQDWGDRVSEEISVHIGASSYLHDTFGGAGPGPVSVWPLEAALVHRATAWLASGDAERAARKMNEEGRAVVVLDDDVDLDVKTLQRALDRASPNTARAVRFSGFSREEAYALFERTSVYVDLHLPGLEAGVCEFAMFGARVVLTAFGHGEAREYPSSWIRVLEDDADTVAKAALASLSSPANESYAYGAWCRGIPARFGPGVAAWRASRATAFVTYAAVGPDFAALAPLFVSMVVRHAFSTLTVVVATPEQRNAFWQRFGPATREALRRLGLLRRIRVAACESCFGVAGLAAAALDHARDTSELAVLLPPRAHAPRAEAIRAALSTARPGGCAVAATFAACGRGATDEAVAVADALRAAPPAPPGDCADMWRHALWRQIAPTLSPPSRTFFEAECKQQAQPNASIQMAADYELRAVCPNEHYRLSARRRYEWNSRAPDHLTQNPRFDFGLNASLLEIGGPTPHAGFIYDSVARADNVAERNIFALMHQWGAYPEEGDFDGHPFAPMGTVMGTTYQRHAARLVGVPDAAYDVIMASHVLEHMLDPIGALREWDRKLKPGGWMLLLLPWAPNVDYDARREPATMQQLVHLAQRDASFDAKILSRHAEQLLLVWPKLNRSDLFSRCAPGVDAGDASCGVDENRGHWHVWDFDLLQEAVEGCLGYDLEVMTLQDPWHQIVLAQKPSSAPRSEESSA</sequence>
<evidence type="ECO:0000256" key="1">
    <source>
        <dbReference type="SAM" id="SignalP"/>
    </source>
</evidence>
<gene>
    <name evidence="2" type="ORF">PECAL_6P05190</name>
</gene>
<evidence type="ECO:0008006" key="4">
    <source>
        <dbReference type="Google" id="ProtNLM"/>
    </source>
</evidence>
<evidence type="ECO:0000313" key="3">
    <source>
        <dbReference type="Proteomes" id="UP000789595"/>
    </source>
</evidence>